<protein>
    <submittedName>
        <fullName evidence="1">Uncharacterized protein</fullName>
    </submittedName>
</protein>
<gene>
    <name evidence="1" type="ORF">CTI12_AA601650</name>
</gene>
<accession>A0A2U1KHI2</accession>
<dbReference type="OrthoDB" id="1739516at2759"/>
<sequence>MFTKPEIEAAMQLIQLSGDSNVDFQSHDVSSSPCEALPTTNTKKMKKEVACDDEESQGSCTSDMTSVPKSVRPCFLDEDVDEVVGRKRKRKKFRFIAEIYSTTDK</sequence>
<keyword evidence="2" id="KW-1185">Reference proteome</keyword>
<evidence type="ECO:0000313" key="2">
    <source>
        <dbReference type="Proteomes" id="UP000245207"/>
    </source>
</evidence>
<reference evidence="1 2" key="1">
    <citation type="journal article" date="2018" name="Mol. Plant">
        <title>The genome of Artemisia annua provides insight into the evolution of Asteraceae family and artemisinin biosynthesis.</title>
        <authorList>
            <person name="Shen Q."/>
            <person name="Zhang L."/>
            <person name="Liao Z."/>
            <person name="Wang S."/>
            <person name="Yan T."/>
            <person name="Shi P."/>
            <person name="Liu M."/>
            <person name="Fu X."/>
            <person name="Pan Q."/>
            <person name="Wang Y."/>
            <person name="Lv Z."/>
            <person name="Lu X."/>
            <person name="Zhang F."/>
            <person name="Jiang W."/>
            <person name="Ma Y."/>
            <person name="Chen M."/>
            <person name="Hao X."/>
            <person name="Li L."/>
            <person name="Tang Y."/>
            <person name="Lv G."/>
            <person name="Zhou Y."/>
            <person name="Sun X."/>
            <person name="Brodelius P.E."/>
            <person name="Rose J.K.C."/>
            <person name="Tang K."/>
        </authorList>
    </citation>
    <scope>NUCLEOTIDE SEQUENCE [LARGE SCALE GENOMIC DNA]</scope>
    <source>
        <strain evidence="2">cv. Huhao1</strain>
        <tissue evidence="1">Leaf</tissue>
    </source>
</reference>
<evidence type="ECO:0000313" key="1">
    <source>
        <dbReference type="EMBL" id="PWA36259.1"/>
    </source>
</evidence>
<name>A0A2U1KHI2_ARTAN</name>
<dbReference type="Proteomes" id="UP000245207">
    <property type="component" value="Unassembled WGS sequence"/>
</dbReference>
<dbReference type="PANTHER" id="PTHR35167:SF3">
    <property type="entry name" value="OS05G0216466 PROTEIN"/>
    <property type="match status" value="1"/>
</dbReference>
<proteinExistence type="predicted"/>
<dbReference type="AlphaFoldDB" id="A0A2U1KHI2"/>
<organism evidence="1 2">
    <name type="scientific">Artemisia annua</name>
    <name type="common">Sweet wormwood</name>
    <dbReference type="NCBI Taxonomy" id="35608"/>
    <lineage>
        <taxon>Eukaryota</taxon>
        <taxon>Viridiplantae</taxon>
        <taxon>Streptophyta</taxon>
        <taxon>Embryophyta</taxon>
        <taxon>Tracheophyta</taxon>
        <taxon>Spermatophyta</taxon>
        <taxon>Magnoliopsida</taxon>
        <taxon>eudicotyledons</taxon>
        <taxon>Gunneridae</taxon>
        <taxon>Pentapetalae</taxon>
        <taxon>asterids</taxon>
        <taxon>campanulids</taxon>
        <taxon>Asterales</taxon>
        <taxon>Asteraceae</taxon>
        <taxon>Asteroideae</taxon>
        <taxon>Anthemideae</taxon>
        <taxon>Artemisiinae</taxon>
        <taxon>Artemisia</taxon>
    </lineage>
</organism>
<comment type="caution">
    <text evidence="1">The sequence shown here is derived from an EMBL/GenBank/DDBJ whole genome shotgun (WGS) entry which is preliminary data.</text>
</comment>
<dbReference type="PANTHER" id="PTHR35167">
    <property type="entry name" value="OS05G0216466 PROTEIN"/>
    <property type="match status" value="1"/>
</dbReference>
<dbReference type="EMBL" id="PKPP01018480">
    <property type="protein sequence ID" value="PWA36259.1"/>
    <property type="molecule type" value="Genomic_DNA"/>
</dbReference>